<organism evidence="2">
    <name type="scientific">Geobacter sp. (strain M21)</name>
    <dbReference type="NCBI Taxonomy" id="443144"/>
    <lineage>
        <taxon>Bacteria</taxon>
        <taxon>Pseudomonadati</taxon>
        <taxon>Thermodesulfobacteriota</taxon>
        <taxon>Desulfuromonadia</taxon>
        <taxon>Geobacterales</taxon>
        <taxon>Geobacteraceae</taxon>
        <taxon>Geobacter</taxon>
    </lineage>
</organism>
<name>C6E5Y6_GEOSM</name>
<evidence type="ECO:0008006" key="3">
    <source>
        <dbReference type="Google" id="ProtNLM"/>
    </source>
</evidence>
<accession>C6E5Y6</accession>
<dbReference type="HOGENOM" id="CLU_300309_0_0_7"/>
<dbReference type="OrthoDB" id="5398879at2"/>
<proteinExistence type="predicted"/>
<dbReference type="AlphaFoldDB" id="C6E5Y6"/>
<dbReference type="KEGG" id="gem:GM21_1691"/>
<gene>
    <name evidence="2" type="ordered locus">GM21_1691</name>
</gene>
<reference evidence="2" key="1">
    <citation type="submission" date="2009-07" db="EMBL/GenBank/DDBJ databases">
        <title>Complete sequence of Geobacter sp. M21.</title>
        <authorList>
            <consortium name="US DOE Joint Genome Institute"/>
            <person name="Lucas S."/>
            <person name="Copeland A."/>
            <person name="Lapidus A."/>
            <person name="Glavina del Rio T."/>
            <person name="Dalin E."/>
            <person name="Tice H."/>
            <person name="Bruce D."/>
            <person name="Goodwin L."/>
            <person name="Pitluck S."/>
            <person name="Saunders E."/>
            <person name="Brettin T."/>
            <person name="Detter J.C."/>
            <person name="Han C."/>
            <person name="Larimer F."/>
            <person name="Land M."/>
            <person name="Hauser L."/>
            <person name="Kyrpides N."/>
            <person name="Ovchinnikova G."/>
            <person name="Lovley D."/>
        </authorList>
    </citation>
    <scope>NUCLEOTIDE SEQUENCE [LARGE SCALE GENOMIC DNA]</scope>
    <source>
        <strain evidence="2">M21</strain>
    </source>
</reference>
<dbReference type="EMBL" id="CP001661">
    <property type="protein sequence ID" value="ACT17745.1"/>
    <property type="molecule type" value="Genomic_DNA"/>
</dbReference>
<evidence type="ECO:0000256" key="1">
    <source>
        <dbReference type="SAM" id="MobiDB-lite"/>
    </source>
</evidence>
<sequence length="988" mass="113348">MQWETYVNASEDILSSQVAPSSLEIITLIKKVNPTRLSLSESDRERGYQLKSRLQSLLLEHYGETFDLVPHPASPNIILIKHRLLPSIDACHADLASLSNKAIEMVEASGSLPPEAKELKPRRQKARKHGDRKTGAAPSPKQALKKARALLEAYDYIAAEELLAGLYGSDDLRSVLAAASILLHEIGAYQRCIDTLLSVHKTLLRNRGLREMLAVAYHHNGSLPEARAILDELYPAEQGQDALLAYADIAYKDGNLSSSLELIKIARGKGGFFPGLDTIEKEIEAAMSAKAEPLVKQAQAALGSAAIGEAGKLAREALDLFPKCHQAREIISAIEARNDTEQLAELWARLENEKNGERRMALLVTLLKRDQDRRDTLKKLLAEEKKRQRRMHFDEQLESLRSLVHRESWPECYDLATLLMRQPEFIERAEDVLSLSPFFPVLQDYKRRHCTSDRGARDLWLRFVKVKSAFAAGNGVECFEEFEALKPWFHSCSEFQEDYLVLLRREQEQARAEVAAFFARSEASDCSFRELQRVQGSIRRRISVLPVEERRELLRSMEARLTRSIPEEDPAPSLDEYREALQIGNSERITYLRQEITDKAAREAVDAQFAELYHIDWEPLTLEVSDDLPVDLISPPPLLISYVVGNRMLLKDGCDTFVMIDFPSKTACRLTSPVFSNTKVVDYTKNDCFLFMEEEEGTDNLGDILWRAEISMERAGFSAKFDTLRWFNLEEGYCVANVNASSERDTEYFVLIKHVEGRYPAKILKKRIAPQATMQKMQIGSLNELKMFRWGSDPDNFIVGCEGGFRTVNRNLSLQALHRWTPDLFKIDKENGYVYGLEVGRLTQRNRKLELLKVYENVPMLAVYESQRVHGLSFQTDTALIVVAKSRQSFYNLRNNKMSSKIRVGRVIPSYHDGKWYCFDYSNKERKLWLREVNEYIQTELEWREIFLYKEKRDVWEPLMKWFNQPGNFLYRPEEWEADEATSADGED</sequence>
<protein>
    <recommendedName>
        <fullName evidence="3">Tetratricopeptide repeat protein</fullName>
    </recommendedName>
</protein>
<feature type="compositionally biased region" description="Basic residues" evidence="1">
    <location>
        <begin position="122"/>
        <end position="131"/>
    </location>
</feature>
<feature type="region of interest" description="Disordered" evidence="1">
    <location>
        <begin position="111"/>
        <end position="143"/>
    </location>
</feature>
<evidence type="ECO:0000313" key="2">
    <source>
        <dbReference type="EMBL" id="ACT17745.1"/>
    </source>
</evidence>